<keyword evidence="2" id="KW-0443">Lipid metabolism</keyword>
<feature type="compositionally biased region" description="Low complexity" evidence="3">
    <location>
        <begin position="382"/>
        <end position="409"/>
    </location>
</feature>
<dbReference type="PANTHER" id="PTHR12482:SF65">
    <property type="entry name" value="ESTERASE, PUTATIVE (AFU_ORTHOLOGUE AFUA_3G12320)-RELATED"/>
    <property type="match status" value="1"/>
</dbReference>
<gene>
    <name evidence="6" type="ORF">FRX48_09379</name>
</gene>
<protein>
    <submittedName>
        <fullName evidence="6">Lipase serine esterase</fullName>
    </submittedName>
</protein>
<evidence type="ECO:0000256" key="3">
    <source>
        <dbReference type="SAM" id="MobiDB-lite"/>
    </source>
</evidence>
<feature type="region of interest" description="Disordered" evidence="3">
    <location>
        <begin position="376"/>
        <end position="431"/>
    </location>
</feature>
<organism evidence="6 7">
    <name type="scientific">Lasallia pustulata</name>
    <dbReference type="NCBI Taxonomy" id="136370"/>
    <lineage>
        <taxon>Eukaryota</taxon>
        <taxon>Fungi</taxon>
        <taxon>Dikarya</taxon>
        <taxon>Ascomycota</taxon>
        <taxon>Pezizomycotina</taxon>
        <taxon>Lecanoromycetes</taxon>
        <taxon>OSLEUM clade</taxon>
        <taxon>Umbilicariomycetidae</taxon>
        <taxon>Umbilicariales</taxon>
        <taxon>Umbilicariaceae</taxon>
        <taxon>Lasallia</taxon>
    </lineage>
</organism>
<evidence type="ECO:0000256" key="2">
    <source>
        <dbReference type="ARBA" id="ARBA00022963"/>
    </source>
</evidence>
<dbReference type="GO" id="GO:0047372">
    <property type="term" value="F:monoacylglycerol lipase activity"/>
    <property type="evidence" value="ECO:0007669"/>
    <property type="project" value="TreeGrafter"/>
</dbReference>
<dbReference type="PANTHER" id="PTHR12482">
    <property type="entry name" value="LIPASE ROG1-RELATED-RELATED"/>
    <property type="match status" value="1"/>
</dbReference>
<dbReference type="GO" id="GO:0016042">
    <property type="term" value="P:lipid catabolic process"/>
    <property type="evidence" value="ECO:0007669"/>
    <property type="project" value="UniProtKB-KW"/>
</dbReference>
<name>A0A5M8PCB4_9LECA</name>
<feature type="transmembrane region" description="Helical" evidence="4">
    <location>
        <begin position="290"/>
        <end position="313"/>
    </location>
</feature>
<comment type="similarity">
    <text evidence="1">Belongs to the putative lipase ROG1 family.</text>
</comment>
<keyword evidence="4" id="KW-1133">Transmembrane helix</keyword>
<evidence type="ECO:0000313" key="6">
    <source>
        <dbReference type="EMBL" id="KAA6406881.1"/>
    </source>
</evidence>
<dbReference type="SUPFAM" id="SSF53474">
    <property type="entry name" value="alpha/beta-Hydrolases"/>
    <property type="match status" value="1"/>
</dbReference>
<dbReference type="InterPro" id="IPR007751">
    <property type="entry name" value="DUF676_lipase-like"/>
</dbReference>
<reference evidence="6 7" key="1">
    <citation type="submission" date="2019-09" db="EMBL/GenBank/DDBJ databases">
        <title>The hologenome of the rock-dwelling lichen Lasallia pustulata.</title>
        <authorList>
            <person name="Greshake Tzovaras B."/>
            <person name="Segers F."/>
            <person name="Bicker A."/>
            <person name="Dal Grande F."/>
            <person name="Otte J."/>
            <person name="Hankeln T."/>
            <person name="Schmitt I."/>
            <person name="Ebersberger I."/>
        </authorList>
    </citation>
    <scope>NUCLEOTIDE SEQUENCE [LARGE SCALE GENOMIC DNA]</scope>
    <source>
        <strain evidence="6">A1-1</strain>
    </source>
</reference>
<dbReference type="Pfam" id="PF05057">
    <property type="entry name" value="DUF676"/>
    <property type="match status" value="1"/>
</dbReference>
<dbReference type="GO" id="GO:0004622">
    <property type="term" value="F:phosphatidylcholine lysophospholipase activity"/>
    <property type="evidence" value="ECO:0007669"/>
    <property type="project" value="TreeGrafter"/>
</dbReference>
<keyword evidence="2" id="KW-0442">Lipid degradation</keyword>
<comment type="caution">
    <text evidence="6">The sequence shown here is derived from an EMBL/GenBank/DDBJ whole genome shotgun (WGS) entry which is preliminary data.</text>
</comment>
<feature type="domain" description="DUF676" evidence="5">
    <location>
        <begin position="31"/>
        <end position="231"/>
    </location>
</feature>
<proteinExistence type="inferred from homology"/>
<dbReference type="AlphaFoldDB" id="A0A5M8PCB4"/>
<evidence type="ECO:0000256" key="1">
    <source>
        <dbReference type="ARBA" id="ARBA00007920"/>
    </source>
</evidence>
<dbReference type="GO" id="GO:0005811">
    <property type="term" value="C:lipid droplet"/>
    <property type="evidence" value="ECO:0007669"/>
    <property type="project" value="TreeGrafter"/>
</dbReference>
<keyword evidence="4" id="KW-0472">Membrane</keyword>
<evidence type="ECO:0000259" key="5">
    <source>
        <dbReference type="Pfam" id="PF05057"/>
    </source>
</evidence>
<dbReference type="EMBL" id="VXIT01000022">
    <property type="protein sequence ID" value="KAA6406881.1"/>
    <property type="molecule type" value="Genomic_DNA"/>
</dbReference>
<dbReference type="Proteomes" id="UP000324767">
    <property type="component" value="Unassembled WGS sequence"/>
</dbReference>
<sequence length="497" mass="54891">MAAFLHEMRSHITTNASMDSTERIDLNADGKAEHLCVLVHGLWGSPKHLCYMATALRDRYRDQGIHVLLPKSNEGHRTYDGIEIAGERVTQEIEDALEDLARSGQHITKISMVGYSLGGLVARYAIGLLHSKGYFSKLRPINFTTFATPHLGVRTPALGFISKVWNAFGSRTISTSGAQLFTIDSFRSTNRPLLAVMADPNSIFMHALAAFKHKVLYANIVNDRSAVYYTCAISRYDPFASLDAVTPNYLPHYAPVLLDPDNPVSPKTPQDLPSLYSRLLTSTSTLLSRLPIFALLLVLIPLGSLLFLLNSAIQSIRSRQRIRLHEAGKAGIGLGSYRIPLLIEDARSAVEGAFDNIHAGHTAEYLPLGGEEESAIQAHQGAQRSSSPARSSSPLPNPRRAASPAPSEKSATDPDTDAGPTAPLTRDHERLQFPTLALTREQFAMIDAMDGVRWRKFPVHIHMVRHSHAAIIVRKDRRDFEEGRVVLGQWVTEVFEI</sequence>
<accession>A0A5M8PCB4</accession>
<evidence type="ECO:0000256" key="4">
    <source>
        <dbReference type="SAM" id="Phobius"/>
    </source>
</evidence>
<dbReference type="InterPro" id="IPR044294">
    <property type="entry name" value="Lipase-like"/>
</dbReference>
<dbReference type="InterPro" id="IPR029058">
    <property type="entry name" value="AB_hydrolase_fold"/>
</dbReference>
<dbReference type="OrthoDB" id="273452at2759"/>
<keyword evidence="4" id="KW-0812">Transmembrane</keyword>
<evidence type="ECO:0000313" key="7">
    <source>
        <dbReference type="Proteomes" id="UP000324767"/>
    </source>
</evidence>
<dbReference type="Gene3D" id="3.40.50.1820">
    <property type="entry name" value="alpha/beta hydrolase"/>
    <property type="match status" value="1"/>
</dbReference>